<dbReference type="InterPro" id="IPR044241">
    <property type="entry name" value="TxlA/HCF164"/>
</dbReference>
<dbReference type="Pfam" id="PF00085">
    <property type="entry name" value="Thioredoxin"/>
    <property type="match status" value="1"/>
</dbReference>
<dbReference type="InterPro" id="IPR036249">
    <property type="entry name" value="Thioredoxin-like_sf"/>
</dbReference>
<evidence type="ECO:0000313" key="2">
    <source>
        <dbReference type="EMBL" id="GMI46475.1"/>
    </source>
</evidence>
<protein>
    <recommendedName>
        <fullName evidence="1">Thioredoxin domain-containing protein</fullName>
    </recommendedName>
</protein>
<dbReference type="InterPro" id="IPR013766">
    <property type="entry name" value="Thioredoxin_domain"/>
</dbReference>
<dbReference type="AlphaFoldDB" id="A0A9W7GJM8"/>
<accession>A0A9W7GJM8</accession>
<dbReference type="SUPFAM" id="SSF52833">
    <property type="entry name" value="Thioredoxin-like"/>
    <property type="match status" value="1"/>
</dbReference>
<dbReference type="Gene3D" id="3.40.30.10">
    <property type="entry name" value="Glutaredoxin"/>
    <property type="match status" value="1"/>
</dbReference>
<dbReference type="EMBL" id="BRYA01000299">
    <property type="protein sequence ID" value="GMI46475.1"/>
    <property type="molecule type" value="Genomic_DNA"/>
</dbReference>
<dbReference type="PANTHER" id="PTHR47353">
    <property type="entry name" value="THIOREDOXIN-LIKE PROTEIN HCF164, CHLOROPLASTIC"/>
    <property type="match status" value="1"/>
</dbReference>
<dbReference type="PANTHER" id="PTHR47353:SF1">
    <property type="entry name" value="THIOREDOXIN-LIKE PROTEIN HCF164, CHLOROPLASTIC"/>
    <property type="match status" value="1"/>
</dbReference>
<feature type="domain" description="Thioredoxin" evidence="1">
    <location>
        <begin position="64"/>
        <end position="195"/>
    </location>
</feature>
<keyword evidence="3" id="KW-1185">Reference proteome</keyword>
<dbReference type="GO" id="GO:0016671">
    <property type="term" value="F:oxidoreductase activity, acting on a sulfur group of donors, disulfide as acceptor"/>
    <property type="evidence" value="ECO:0007669"/>
    <property type="project" value="TreeGrafter"/>
</dbReference>
<reference evidence="3" key="1">
    <citation type="journal article" date="2023" name="Commun. Biol.">
        <title>Genome analysis of Parmales, the sister group of diatoms, reveals the evolutionary specialization of diatoms from phago-mixotrophs to photoautotrophs.</title>
        <authorList>
            <person name="Ban H."/>
            <person name="Sato S."/>
            <person name="Yoshikawa S."/>
            <person name="Yamada K."/>
            <person name="Nakamura Y."/>
            <person name="Ichinomiya M."/>
            <person name="Sato N."/>
            <person name="Blanc-Mathieu R."/>
            <person name="Endo H."/>
            <person name="Kuwata A."/>
            <person name="Ogata H."/>
        </authorList>
    </citation>
    <scope>NUCLEOTIDE SEQUENCE [LARGE SCALE GENOMIC DNA]</scope>
</reference>
<sequence length="227" mass="24696">METPPISISHAISRLPSNPLYCESLESGDSSSSPPRVTSTTPKLDELRRKLQMKRRQSWAYFVGGLGAAGGSYGLNVLNPQSETQILSQLTLASPPISSIGATSKPTIVEFWAPWCENCKASAYKVKRLKDVYGGKVNVILVDGDDRKNGWLVDRFRVDAIPHVALINPAGTVETSLVGVVPEGVVIADVEALIARKDLPYVMYDPWKDLGGEGRNMKDLRDTEANG</sequence>
<dbReference type="PROSITE" id="PS51352">
    <property type="entry name" value="THIOREDOXIN_2"/>
    <property type="match status" value="1"/>
</dbReference>
<gene>
    <name evidence="2" type="ORF">TrCOL_g6872</name>
</gene>
<evidence type="ECO:0000313" key="3">
    <source>
        <dbReference type="Proteomes" id="UP001165065"/>
    </source>
</evidence>
<dbReference type="Proteomes" id="UP001165065">
    <property type="component" value="Unassembled WGS sequence"/>
</dbReference>
<name>A0A9W7GJM8_9STRA</name>
<dbReference type="OrthoDB" id="2121326at2759"/>
<comment type="caution">
    <text evidence="2">The sequence shown here is derived from an EMBL/GenBank/DDBJ whole genome shotgun (WGS) entry which is preliminary data.</text>
</comment>
<organism evidence="2 3">
    <name type="scientific">Triparma columacea</name>
    <dbReference type="NCBI Taxonomy" id="722753"/>
    <lineage>
        <taxon>Eukaryota</taxon>
        <taxon>Sar</taxon>
        <taxon>Stramenopiles</taxon>
        <taxon>Ochrophyta</taxon>
        <taxon>Bolidophyceae</taxon>
        <taxon>Parmales</taxon>
        <taxon>Triparmaceae</taxon>
        <taxon>Triparma</taxon>
    </lineage>
</organism>
<evidence type="ECO:0000259" key="1">
    <source>
        <dbReference type="PROSITE" id="PS51352"/>
    </source>
</evidence>
<proteinExistence type="predicted"/>